<protein>
    <recommendedName>
        <fullName evidence="6">Peptidoglycan glycosyltransferase RodA</fullName>
        <shortName evidence="6">PGT</shortName>
        <ecNumber evidence="6">2.4.99.28</ecNumber>
    </recommendedName>
    <alternativeName>
        <fullName evidence="6">Cell elongation protein RodA</fullName>
    </alternativeName>
    <alternativeName>
        <fullName evidence="6">Cell wall polymerase</fullName>
    </alternativeName>
    <alternativeName>
        <fullName evidence="6">Peptidoglycan polymerase</fullName>
        <shortName evidence="6">PG polymerase</shortName>
    </alternativeName>
</protein>
<keyword evidence="6" id="KW-0573">Peptidoglycan synthesis</keyword>
<comment type="pathway">
    <text evidence="6">Cell wall biogenesis; peptidoglycan biosynthesis.</text>
</comment>
<feature type="transmembrane region" description="Helical" evidence="6">
    <location>
        <begin position="51"/>
        <end position="69"/>
    </location>
</feature>
<keyword evidence="6" id="KW-0328">Glycosyltransferase</keyword>
<keyword evidence="2 6" id="KW-0812">Transmembrane</keyword>
<comment type="catalytic activity">
    <reaction evidence="6">
        <text>[GlcNAc-(1-&gt;4)-Mur2Ac(oyl-L-Ala-gamma-D-Glu-L-Lys-D-Ala-D-Ala)](n)-di-trans,octa-cis-undecaprenyl diphosphate + beta-D-GlcNAc-(1-&gt;4)-Mur2Ac(oyl-L-Ala-gamma-D-Glu-L-Lys-D-Ala-D-Ala)-di-trans,octa-cis-undecaprenyl diphosphate = [GlcNAc-(1-&gt;4)-Mur2Ac(oyl-L-Ala-gamma-D-Glu-L-Lys-D-Ala-D-Ala)](n+1)-di-trans,octa-cis-undecaprenyl diphosphate + di-trans,octa-cis-undecaprenyl diphosphate + H(+)</text>
        <dbReference type="Rhea" id="RHEA:23708"/>
        <dbReference type="Rhea" id="RHEA-COMP:9602"/>
        <dbReference type="Rhea" id="RHEA-COMP:9603"/>
        <dbReference type="ChEBI" id="CHEBI:15378"/>
        <dbReference type="ChEBI" id="CHEBI:58405"/>
        <dbReference type="ChEBI" id="CHEBI:60033"/>
        <dbReference type="ChEBI" id="CHEBI:78435"/>
        <dbReference type="EC" id="2.4.99.28"/>
    </reaction>
</comment>
<evidence type="ECO:0000256" key="1">
    <source>
        <dbReference type="ARBA" id="ARBA00004141"/>
    </source>
</evidence>
<name>A0A3B7MKA4_9CYAN</name>
<feature type="transmembrane region" description="Helical" evidence="6">
    <location>
        <begin position="141"/>
        <end position="158"/>
    </location>
</feature>
<evidence type="ECO:0000256" key="3">
    <source>
        <dbReference type="ARBA" id="ARBA00022960"/>
    </source>
</evidence>
<proteinExistence type="inferred from homology"/>
<dbReference type="NCBIfam" id="NF037961">
    <property type="entry name" value="RodA_shape"/>
    <property type="match status" value="1"/>
</dbReference>
<dbReference type="GO" id="GO:0051301">
    <property type="term" value="P:cell division"/>
    <property type="evidence" value="ECO:0007669"/>
    <property type="project" value="InterPro"/>
</dbReference>
<dbReference type="GO" id="GO:0009252">
    <property type="term" value="P:peptidoglycan biosynthetic process"/>
    <property type="evidence" value="ECO:0007669"/>
    <property type="project" value="UniProtKB-UniRule"/>
</dbReference>
<organism evidence="7 8">
    <name type="scientific">Thermosynechococcus sichuanensis E542</name>
    <dbReference type="NCBI Taxonomy" id="2016101"/>
    <lineage>
        <taxon>Bacteria</taxon>
        <taxon>Bacillati</taxon>
        <taxon>Cyanobacteriota</taxon>
        <taxon>Cyanophyceae</taxon>
        <taxon>Acaryochloridales</taxon>
        <taxon>Thermosynechococcaceae</taxon>
        <taxon>Thermosynechococcus</taxon>
        <taxon>Thermosynechococcus sichuanensis</taxon>
    </lineage>
</organism>
<feature type="transmembrane region" description="Helical" evidence="6">
    <location>
        <begin position="327"/>
        <end position="346"/>
    </location>
</feature>
<feature type="transmembrane region" description="Helical" evidence="6">
    <location>
        <begin position="358"/>
        <end position="383"/>
    </location>
</feature>
<comment type="similarity">
    <text evidence="6">Belongs to the SEDS family. MrdB/RodA subfamily.</text>
</comment>
<evidence type="ECO:0000256" key="5">
    <source>
        <dbReference type="ARBA" id="ARBA00023136"/>
    </source>
</evidence>
<evidence type="ECO:0000256" key="2">
    <source>
        <dbReference type="ARBA" id="ARBA00022692"/>
    </source>
</evidence>
<dbReference type="Pfam" id="PF01098">
    <property type="entry name" value="FTSW_RODA_SPOVE"/>
    <property type="match status" value="2"/>
</dbReference>
<dbReference type="KEGG" id="tsq:D3A95_03865"/>
<dbReference type="GO" id="GO:0005886">
    <property type="term" value="C:plasma membrane"/>
    <property type="evidence" value="ECO:0007669"/>
    <property type="project" value="UniProtKB-SubCell"/>
</dbReference>
<sequence length="422" mass="45982">MTWRVPRQRTFGWLYPWRGVDWLLLSAVWATTLIGAVFIHSSQLHLEENDSLQHLLVGAIGTLLALILARVPESVFMGSHWVIYGLSCALLLAVDLVGVEAKGAERWLAIGGFNLQPSEFAKISLILTQAALLHRISGHSLKGILSVFAATAPPFFLILTQPDLGTSLVFIAITLTMLYWANTPGSWIILMLSPLVAAILFALPLPYHLNLVIWFLWTLAMAIVAWRSLPLGWVGGLGGLVLNLGGAGLGQLLWSVLKDYQKTRILMFLDPDKDPLGAGYHLIQSRIAIGAGGLWGRGIFQGTQTQLGFIPEQHTDFIFSAIAEETGFIGSLVLLCLFWLIGLRLLQIANSAGHDFGSLLAIGLFAMILFQVVVNIGMTIGLLPVTGMPLPLVSYGRSAMLATYLGLGMVLSVANHRPRSRY</sequence>
<keyword evidence="6" id="KW-1003">Cell membrane</keyword>
<keyword evidence="3 6" id="KW-0133">Cell shape</keyword>
<dbReference type="Proteomes" id="UP000261812">
    <property type="component" value="Chromosome"/>
</dbReference>
<keyword evidence="6" id="KW-0961">Cell wall biogenesis/degradation</keyword>
<comment type="subcellular location">
    <subcellularLocation>
        <location evidence="6">Cell membrane</location>
        <topology evidence="6">Multi-pass membrane protein</topology>
    </subcellularLocation>
    <subcellularLocation>
        <location evidence="1">Membrane</location>
        <topology evidence="1">Multi-pass membrane protein</topology>
    </subcellularLocation>
</comment>
<reference evidence="8" key="1">
    <citation type="submission" date="2018-09" db="EMBL/GenBank/DDBJ databases">
        <title>Complete genome sequence of thermophilic cyanobacteria strain Thermosynechococcus elongatus PKUAC-SCTE542.</title>
        <authorList>
            <person name="Liang Y."/>
            <person name="Tang J."/>
            <person name="Daroch M."/>
        </authorList>
    </citation>
    <scope>NUCLEOTIDE SEQUENCE [LARGE SCALE GENOMIC DNA]</scope>
    <source>
        <strain evidence="8">E542</strain>
    </source>
</reference>
<evidence type="ECO:0000256" key="6">
    <source>
        <dbReference type="HAMAP-Rule" id="MF_02079"/>
    </source>
</evidence>
<dbReference type="EC" id="2.4.99.28" evidence="6"/>
<dbReference type="GO" id="GO:0032153">
    <property type="term" value="C:cell division site"/>
    <property type="evidence" value="ECO:0007669"/>
    <property type="project" value="TreeGrafter"/>
</dbReference>
<dbReference type="GO" id="GO:0015648">
    <property type="term" value="F:lipid-linked peptidoglycan transporter activity"/>
    <property type="evidence" value="ECO:0007669"/>
    <property type="project" value="TreeGrafter"/>
</dbReference>
<accession>A0A3B7MKA4</accession>
<keyword evidence="4 6" id="KW-1133">Transmembrane helix</keyword>
<dbReference type="GO" id="GO:0071555">
    <property type="term" value="P:cell wall organization"/>
    <property type="evidence" value="ECO:0007669"/>
    <property type="project" value="UniProtKB-KW"/>
</dbReference>
<dbReference type="InterPro" id="IPR011923">
    <property type="entry name" value="RodA/MrdB"/>
</dbReference>
<evidence type="ECO:0000256" key="4">
    <source>
        <dbReference type="ARBA" id="ARBA00022989"/>
    </source>
</evidence>
<feature type="transmembrane region" description="Helical" evidence="6">
    <location>
        <begin position="164"/>
        <end position="180"/>
    </location>
</feature>
<comment type="function">
    <text evidence="6">Peptidoglycan polymerase that is essential for cell wall elongation.</text>
</comment>
<dbReference type="NCBIfam" id="TIGR02210">
    <property type="entry name" value="rodA_shape"/>
    <property type="match status" value="1"/>
</dbReference>
<dbReference type="InterPro" id="IPR001182">
    <property type="entry name" value="FtsW/RodA"/>
</dbReference>
<dbReference type="PANTHER" id="PTHR30474">
    <property type="entry name" value="CELL CYCLE PROTEIN"/>
    <property type="match status" value="1"/>
</dbReference>
<feature type="transmembrane region" description="Helical" evidence="6">
    <location>
        <begin position="20"/>
        <end position="39"/>
    </location>
</feature>
<keyword evidence="8" id="KW-1185">Reference proteome</keyword>
<dbReference type="UniPathway" id="UPA00219"/>
<feature type="transmembrane region" description="Helical" evidence="6">
    <location>
        <begin position="211"/>
        <end position="229"/>
    </location>
</feature>
<dbReference type="EMBL" id="CP032152">
    <property type="protein sequence ID" value="AXY67576.1"/>
    <property type="molecule type" value="Genomic_DNA"/>
</dbReference>
<dbReference type="PANTHER" id="PTHR30474:SF1">
    <property type="entry name" value="PEPTIDOGLYCAN GLYCOSYLTRANSFERASE MRDB"/>
    <property type="match status" value="1"/>
</dbReference>
<dbReference type="AlphaFoldDB" id="A0A3B7MKA4"/>
<evidence type="ECO:0000313" key="7">
    <source>
        <dbReference type="EMBL" id="AXY67576.1"/>
    </source>
</evidence>
<dbReference type="GO" id="GO:0008955">
    <property type="term" value="F:peptidoglycan glycosyltransferase activity"/>
    <property type="evidence" value="ECO:0007669"/>
    <property type="project" value="UniProtKB-UniRule"/>
</dbReference>
<gene>
    <name evidence="6 7" type="primary">rodA</name>
    <name evidence="7" type="ORF">D3A95_03865</name>
</gene>
<keyword evidence="6" id="KW-0808">Transferase</keyword>
<feature type="transmembrane region" description="Helical" evidence="6">
    <location>
        <begin position="236"/>
        <end position="257"/>
    </location>
</feature>
<dbReference type="HAMAP" id="MF_02079">
    <property type="entry name" value="PGT_RodA"/>
    <property type="match status" value="1"/>
</dbReference>
<feature type="transmembrane region" description="Helical" evidence="6">
    <location>
        <begin position="81"/>
        <end position="99"/>
    </location>
</feature>
<evidence type="ECO:0000313" key="8">
    <source>
        <dbReference type="Proteomes" id="UP000261812"/>
    </source>
</evidence>
<dbReference type="RefSeq" id="WP_181496331.1">
    <property type="nucleotide sequence ID" value="NZ_CP032152.1"/>
</dbReference>
<feature type="transmembrane region" description="Helical" evidence="6">
    <location>
        <begin position="395"/>
        <end position="414"/>
    </location>
</feature>
<keyword evidence="5 6" id="KW-0472">Membrane</keyword>
<dbReference type="GO" id="GO:0008360">
    <property type="term" value="P:regulation of cell shape"/>
    <property type="evidence" value="ECO:0007669"/>
    <property type="project" value="UniProtKB-KW"/>
</dbReference>